<organism evidence="2 3">
    <name type="scientific">Dryococelus australis</name>
    <dbReference type="NCBI Taxonomy" id="614101"/>
    <lineage>
        <taxon>Eukaryota</taxon>
        <taxon>Metazoa</taxon>
        <taxon>Ecdysozoa</taxon>
        <taxon>Arthropoda</taxon>
        <taxon>Hexapoda</taxon>
        <taxon>Insecta</taxon>
        <taxon>Pterygota</taxon>
        <taxon>Neoptera</taxon>
        <taxon>Polyneoptera</taxon>
        <taxon>Phasmatodea</taxon>
        <taxon>Verophasmatodea</taxon>
        <taxon>Anareolatae</taxon>
        <taxon>Phasmatidae</taxon>
        <taxon>Eurycanthinae</taxon>
        <taxon>Dryococelus</taxon>
    </lineage>
</organism>
<reference evidence="2 3" key="1">
    <citation type="submission" date="2023-02" db="EMBL/GenBank/DDBJ databases">
        <title>LHISI_Scaffold_Assembly.</title>
        <authorList>
            <person name="Stuart O.P."/>
            <person name="Cleave R."/>
            <person name="Magrath M.J.L."/>
            <person name="Mikheyev A.S."/>
        </authorList>
    </citation>
    <scope>NUCLEOTIDE SEQUENCE [LARGE SCALE GENOMIC DNA]</scope>
    <source>
        <strain evidence="2">Daus_M_001</strain>
        <tissue evidence="2">Leg muscle</tissue>
    </source>
</reference>
<name>A0ABQ9I4Z9_9NEOP</name>
<keyword evidence="3" id="KW-1185">Reference proteome</keyword>
<dbReference type="Proteomes" id="UP001159363">
    <property type="component" value="Chromosome 2"/>
</dbReference>
<protein>
    <submittedName>
        <fullName evidence="2">Uncharacterized protein</fullName>
    </submittedName>
</protein>
<feature type="compositionally biased region" description="Polar residues" evidence="1">
    <location>
        <begin position="537"/>
        <end position="552"/>
    </location>
</feature>
<proteinExistence type="predicted"/>
<sequence>MSHRQVFVLDLAARVCEVECNPLELNAGQGWTLSKACSMVTSILSWSAVTKVDWPLVRRSIASQGPEETIASCVQHTNSNIDQPNGTIATASHGRREQERPGGDCPLPAVTLIDIGCPRVDWEERLAPRFPRLSRALPLSQGQRSSRKRIVKARKRRRKDCRAAVSLCDVKPLGKTRHFRRDVRRESGFVYDIARADKLLARSARAPAPAPALYEVAVMGKCPVGRRRSGCRSCRSRGRTRAPSSARLRCAGAVICELLSGRLPASPTHKYVFKFATIVGGNPGNPTPNHVECSQKASDVTSVQQPVEKRRCLLYVQYCEVKPDAKLTWIRWDPLTTALTEMQRGCNGDSRGDGNTRKKPHRAEPIYVTYRWAALRERAKRRTESRYMIAAAVRVMVAAYQLQKASRQCNLLRRNAADPGAEFRAIEERAARGVTSGREVCDYEYQAVNSEAGRLDYWTRCSRRTQFRRARLEEDNGRYRLGAITFTAARYVITTANRASRRLRPEHRHFKVEKPLDLHITYSPAGSPANREPFAALSSQSDTTPVSGSSRQPIREWVRPHRRNRHAITPLTLTDAGVRGGLVVRTPPSTPPPPYTQVTRARFSAGSLPNFRMWESCRTMPLFRLVFFFRGSPVFPRPSIPALLRTRLVLPWSALKASMLRPAQISSFAHS</sequence>
<accession>A0ABQ9I4Z9</accession>
<feature type="region of interest" description="Disordered" evidence="1">
    <location>
        <begin position="529"/>
        <end position="552"/>
    </location>
</feature>
<dbReference type="EMBL" id="JARBHB010000002">
    <property type="protein sequence ID" value="KAJ8891731.1"/>
    <property type="molecule type" value="Genomic_DNA"/>
</dbReference>
<evidence type="ECO:0000313" key="2">
    <source>
        <dbReference type="EMBL" id="KAJ8891731.1"/>
    </source>
</evidence>
<evidence type="ECO:0000256" key="1">
    <source>
        <dbReference type="SAM" id="MobiDB-lite"/>
    </source>
</evidence>
<evidence type="ECO:0000313" key="3">
    <source>
        <dbReference type="Proteomes" id="UP001159363"/>
    </source>
</evidence>
<comment type="caution">
    <text evidence="2">The sequence shown here is derived from an EMBL/GenBank/DDBJ whole genome shotgun (WGS) entry which is preliminary data.</text>
</comment>
<gene>
    <name evidence="2" type="ORF">PR048_004266</name>
</gene>